<evidence type="ECO:0000256" key="2">
    <source>
        <dbReference type="ARBA" id="ARBA00022679"/>
    </source>
</evidence>
<feature type="domain" description="N-acetyltransferase" evidence="4">
    <location>
        <begin position="14"/>
        <end position="154"/>
    </location>
</feature>
<dbReference type="InterPro" id="IPR039135">
    <property type="entry name" value="NAT9-like"/>
</dbReference>
<evidence type="ECO:0000259" key="4">
    <source>
        <dbReference type="Pfam" id="PF13302"/>
    </source>
</evidence>
<organism evidence="5 6">
    <name type="scientific">Plectus sambesii</name>
    <dbReference type="NCBI Taxonomy" id="2011161"/>
    <lineage>
        <taxon>Eukaryota</taxon>
        <taxon>Metazoa</taxon>
        <taxon>Ecdysozoa</taxon>
        <taxon>Nematoda</taxon>
        <taxon>Chromadorea</taxon>
        <taxon>Plectida</taxon>
        <taxon>Plectina</taxon>
        <taxon>Plectoidea</taxon>
        <taxon>Plectidae</taxon>
        <taxon>Plectus</taxon>
    </lineage>
</organism>
<dbReference type="InterPro" id="IPR016181">
    <property type="entry name" value="Acyl_CoA_acyltransferase"/>
</dbReference>
<protein>
    <submittedName>
        <fullName evidence="6">N-acetyltransferase domain-containing protein</fullName>
    </submittedName>
</protein>
<dbReference type="Gene3D" id="3.40.630.30">
    <property type="match status" value="1"/>
</dbReference>
<dbReference type="PANTHER" id="PTHR13256">
    <property type="entry name" value="N-ACETYLTRANSFERASE 9"/>
    <property type="match status" value="1"/>
</dbReference>
<accession>A0A914XQ94</accession>
<reference evidence="6" key="1">
    <citation type="submission" date="2022-11" db="UniProtKB">
        <authorList>
            <consortium name="WormBaseParasite"/>
        </authorList>
    </citation>
    <scope>IDENTIFICATION</scope>
</reference>
<keyword evidence="2" id="KW-0808">Transferase</keyword>
<keyword evidence="5" id="KW-1185">Reference proteome</keyword>
<dbReference type="SUPFAM" id="SSF55729">
    <property type="entry name" value="Acyl-CoA N-acyltransferases (Nat)"/>
    <property type="match status" value="1"/>
</dbReference>
<sequence>MRENATTQLVGDKLILIPYLAEHVPKYHGWMQDEQLRAQTASEPLTLEEEYDMQRSWAEDADKCTFIILSRERLLAGASSVNAMVGDVNLFFTDTCDRSSAELEIMIAESTEQRKGLGLAASAMMMLYAVEKLGVRTFTAKIGSKNEKSLRMFKEKLAFEQISFSEVFDEVTLELIVNDSAIERLQLCAPNMIIEVFEANRR</sequence>
<keyword evidence="3" id="KW-0012">Acyltransferase</keyword>
<dbReference type="Proteomes" id="UP000887566">
    <property type="component" value="Unplaced"/>
</dbReference>
<comment type="similarity">
    <text evidence="1">Belongs to the acetyltransferase family. GNAT subfamily.</text>
</comment>
<proteinExistence type="inferred from homology"/>
<dbReference type="InterPro" id="IPR000182">
    <property type="entry name" value="GNAT_dom"/>
</dbReference>
<dbReference type="GO" id="GO:0008080">
    <property type="term" value="F:N-acetyltransferase activity"/>
    <property type="evidence" value="ECO:0007669"/>
    <property type="project" value="InterPro"/>
</dbReference>
<evidence type="ECO:0000256" key="1">
    <source>
        <dbReference type="ARBA" id="ARBA00009342"/>
    </source>
</evidence>
<dbReference type="WBParaSite" id="PSAMB.scaffold96size80756.g1803.t1">
    <property type="protein sequence ID" value="PSAMB.scaffold96size80756.g1803.t1"/>
    <property type="gene ID" value="PSAMB.scaffold96size80756.g1803"/>
</dbReference>
<evidence type="ECO:0000313" key="6">
    <source>
        <dbReference type="WBParaSite" id="PSAMB.scaffold96size80756.g1803.t1"/>
    </source>
</evidence>
<name>A0A914XQ94_9BILA</name>
<dbReference type="Pfam" id="PF13302">
    <property type="entry name" value="Acetyltransf_3"/>
    <property type="match status" value="1"/>
</dbReference>
<evidence type="ECO:0000313" key="5">
    <source>
        <dbReference type="Proteomes" id="UP000887566"/>
    </source>
</evidence>
<dbReference type="AlphaFoldDB" id="A0A914XQ94"/>
<evidence type="ECO:0000256" key="3">
    <source>
        <dbReference type="ARBA" id="ARBA00023315"/>
    </source>
</evidence>
<dbReference type="PANTHER" id="PTHR13256:SF16">
    <property type="entry name" value="ALPHA_BETA-TUBULIN-N-ACETYLTRANSFERASE 9"/>
    <property type="match status" value="1"/>
</dbReference>